<keyword evidence="2" id="KW-0812">Transmembrane</keyword>
<dbReference type="RefSeq" id="XP_018039753.1">
    <property type="nucleotide sequence ID" value="XM_018179945.1"/>
</dbReference>
<keyword evidence="4" id="KW-1185">Reference proteome</keyword>
<name>A0A177CR01_9PLEO</name>
<dbReference type="Proteomes" id="UP000077069">
    <property type="component" value="Unassembled WGS sequence"/>
</dbReference>
<reference evidence="3 4" key="1">
    <citation type="submission" date="2016-05" db="EMBL/GenBank/DDBJ databases">
        <title>Comparative analysis of secretome profiles of manganese(II)-oxidizing ascomycete fungi.</title>
        <authorList>
            <consortium name="DOE Joint Genome Institute"/>
            <person name="Zeiner C.A."/>
            <person name="Purvine S.O."/>
            <person name="Zink E.M."/>
            <person name="Wu S."/>
            <person name="Pasa-Tolic L."/>
            <person name="Chaput D.L."/>
            <person name="Haridas S."/>
            <person name="Grigoriev I.V."/>
            <person name="Santelli C.M."/>
            <person name="Hansel C.M."/>
        </authorList>
    </citation>
    <scope>NUCLEOTIDE SEQUENCE [LARGE SCALE GENOMIC DNA]</scope>
    <source>
        <strain evidence="3 4">AP3s5-JAC2a</strain>
    </source>
</reference>
<evidence type="ECO:0008006" key="5">
    <source>
        <dbReference type="Google" id="ProtNLM"/>
    </source>
</evidence>
<organism evidence="3 4">
    <name type="scientific">Paraphaeosphaeria sporulosa</name>
    <dbReference type="NCBI Taxonomy" id="1460663"/>
    <lineage>
        <taxon>Eukaryota</taxon>
        <taxon>Fungi</taxon>
        <taxon>Dikarya</taxon>
        <taxon>Ascomycota</taxon>
        <taxon>Pezizomycotina</taxon>
        <taxon>Dothideomycetes</taxon>
        <taxon>Pleosporomycetidae</taxon>
        <taxon>Pleosporales</taxon>
        <taxon>Massarineae</taxon>
        <taxon>Didymosphaeriaceae</taxon>
        <taxon>Paraphaeosphaeria</taxon>
    </lineage>
</organism>
<gene>
    <name evidence="3" type="ORF">CC84DRAFT_1171973</name>
</gene>
<sequence>MTSGNAFGMPDFEDEESRARMESDAGPNDVGHDHIVFQVPDFDGEHHQEHPHPKHALSEGAGVPPESTANNVRIANRVDGDTNFLGAHNGDKRSNSQAKNDMLAHSPSLGLIPTQSIEEGEAHKFVKKRTYLHKKHSERIRRHTFLAKCLGVVQNIWIMVSTFPYWDMAFWSGFAYAVGSAMFIIDGAFAFGPLASPNKHWPKGEDKYGGPILFFLGAVICYQTGAVMAYLEAINDGCFAGVAMKRFWVEGSEEDKKKLLDAKLHTFFGHIIPHHHHHDTDDAHANDIVGEKSRADVGGEQDVEAMWQTATSHDPEAQIHPIQPAPSRRQAVDHGPADQESFNEYMSWRWWPTWHALSTYHVRATLYGVTGIVVLPGVLSSLAWWQKIAAFWVPQVVASVCFLTAAIMFTLESQDVWYKPLPWTVRWWIGGWAAIGSVGFLLCACFGLGSEKHTWCEYQSDLSSMWGSAAYLFSSLLQWYEAVSDGPVLAFPNNRTPVLMRKAKVAT</sequence>
<evidence type="ECO:0000256" key="2">
    <source>
        <dbReference type="SAM" id="Phobius"/>
    </source>
</evidence>
<dbReference type="GeneID" id="28763431"/>
<feature type="transmembrane region" description="Helical" evidence="2">
    <location>
        <begin position="392"/>
        <end position="411"/>
    </location>
</feature>
<keyword evidence="2" id="KW-1133">Transmembrane helix</keyword>
<dbReference type="InParanoid" id="A0A177CR01"/>
<evidence type="ECO:0000313" key="3">
    <source>
        <dbReference type="EMBL" id="OAG09388.1"/>
    </source>
</evidence>
<dbReference type="OrthoDB" id="2603at2759"/>
<feature type="region of interest" description="Disordered" evidence="1">
    <location>
        <begin position="1"/>
        <end position="68"/>
    </location>
</feature>
<keyword evidence="2" id="KW-0472">Membrane</keyword>
<evidence type="ECO:0000313" key="4">
    <source>
        <dbReference type="Proteomes" id="UP000077069"/>
    </source>
</evidence>
<feature type="transmembrane region" description="Helical" evidence="2">
    <location>
        <begin position="145"/>
        <end position="163"/>
    </location>
</feature>
<proteinExistence type="predicted"/>
<feature type="transmembrane region" description="Helical" evidence="2">
    <location>
        <begin position="169"/>
        <end position="191"/>
    </location>
</feature>
<protein>
    <recommendedName>
        <fullName evidence="5">Integral membrane protein</fullName>
    </recommendedName>
</protein>
<dbReference type="EMBL" id="KV441549">
    <property type="protein sequence ID" value="OAG09388.1"/>
    <property type="molecule type" value="Genomic_DNA"/>
</dbReference>
<accession>A0A177CR01</accession>
<dbReference type="STRING" id="1460663.A0A177CR01"/>
<feature type="transmembrane region" description="Helical" evidence="2">
    <location>
        <begin position="212"/>
        <end position="231"/>
    </location>
</feature>
<feature type="transmembrane region" description="Helical" evidence="2">
    <location>
        <begin position="364"/>
        <end position="385"/>
    </location>
</feature>
<dbReference type="AlphaFoldDB" id="A0A177CR01"/>
<feature type="transmembrane region" description="Helical" evidence="2">
    <location>
        <begin position="431"/>
        <end position="450"/>
    </location>
</feature>
<evidence type="ECO:0000256" key="1">
    <source>
        <dbReference type="SAM" id="MobiDB-lite"/>
    </source>
</evidence>